<organism evidence="2 3">
    <name type="scientific">Hohenbuehelia grisea</name>
    <dbReference type="NCBI Taxonomy" id="104357"/>
    <lineage>
        <taxon>Eukaryota</taxon>
        <taxon>Fungi</taxon>
        <taxon>Dikarya</taxon>
        <taxon>Basidiomycota</taxon>
        <taxon>Agaricomycotina</taxon>
        <taxon>Agaricomycetes</taxon>
        <taxon>Agaricomycetidae</taxon>
        <taxon>Agaricales</taxon>
        <taxon>Pleurotineae</taxon>
        <taxon>Pleurotaceae</taxon>
        <taxon>Hohenbuehelia</taxon>
    </lineage>
</organism>
<evidence type="ECO:0000313" key="2">
    <source>
        <dbReference type="EMBL" id="KAL0958555.1"/>
    </source>
</evidence>
<keyword evidence="3" id="KW-1185">Reference proteome</keyword>
<protein>
    <submittedName>
        <fullName evidence="2">Uncharacterized protein</fullName>
    </submittedName>
</protein>
<dbReference type="EMBL" id="JASNQZ010000004">
    <property type="protein sequence ID" value="KAL0958555.1"/>
    <property type="molecule type" value="Genomic_DNA"/>
</dbReference>
<sequence length="195" mass="22370">MARCRLVPNSRRVNKRPPSVSSHRRVNKRPPTVLSSRRVNKRPVSPPLDGTTADNSLILHSMPRLPCLSLHIFNKAFKSKVFQGLSNPAARSLGRDHLKEALERHRSTIMRSNAKDMAIMWMADPDHHWSTIRGYDSAGRMCITMHMRPDAVDDEIWTYDHALRDKWQAKEERHPSSQKAAVIFRRGAYTKLCGL</sequence>
<comment type="caution">
    <text evidence="2">The sequence shown here is derived from an EMBL/GenBank/DDBJ whole genome shotgun (WGS) entry which is preliminary data.</text>
</comment>
<dbReference type="Proteomes" id="UP001556367">
    <property type="component" value="Unassembled WGS sequence"/>
</dbReference>
<name>A0ABR3JTP8_9AGAR</name>
<gene>
    <name evidence="2" type="ORF">HGRIS_000695</name>
</gene>
<evidence type="ECO:0000256" key="1">
    <source>
        <dbReference type="SAM" id="MobiDB-lite"/>
    </source>
</evidence>
<evidence type="ECO:0000313" key="3">
    <source>
        <dbReference type="Proteomes" id="UP001556367"/>
    </source>
</evidence>
<proteinExistence type="predicted"/>
<reference evidence="3" key="1">
    <citation type="submission" date="2024-06" db="EMBL/GenBank/DDBJ databases">
        <title>Multi-omics analyses provide insights into the biosynthesis of the anticancer antibiotic pleurotin in Hohenbuehelia grisea.</title>
        <authorList>
            <person name="Weaver J.A."/>
            <person name="Alberti F."/>
        </authorList>
    </citation>
    <scope>NUCLEOTIDE SEQUENCE [LARGE SCALE GENOMIC DNA]</scope>
    <source>
        <strain evidence="3">T-177</strain>
    </source>
</reference>
<feature type="region of interest" description="Disordered" evidence="1">
    <location>
        <begin position="1"/>
        <end position="53"/>
    </location>
</feature>
<accession>A0ABR3JTP8</accession>